<dbReference type="EMBL" id="MK500604">
    <property type="protein sequence ID" value="QBK93741.1"/>
    <property type="molecule type" value="Genomic_DNA"/>
</dbReference>
<protein>
    <recommendedName>
        <fullName evidence="2">Zn-finger protein</fullName>
    </recommendedName>
</protein>
<evidence type="ECO:0000313" key="1">
    <source>
        <dbReference type="EMBL" id="QBK93741.1"/>
    </source>
</evidence>
<gene>
    <name evidence="1" type="ORF">LCPAC406_00550</name>
</gene>
<proteinExistence type="predicted"/>
<organism evidence="1">
    <name type="scientific">Pithovirus LCPAC406</name>
    <dbReference type="NCBI Taxonomy" id="2506599"/>
    <lineage>
        <taxon>Viruses</taxon>
        <taxon>Pithoviruses</taxon>
    </lineage>
</organism>
<evidence type="ECO:0008006" key="2">
    <source>
        <dbReference type="Google" id="ProtNLM"/>
    </source>
</evidence>
<name>A0A481ZHQ8_9VIRU</name>
<accession>A0A481ZHQ8</accession>
<sequence>MQSYHAKTQCKGQTKKKKRCRNRTTYGEFCYLHGGKKSVDRRRKCEGLKADGTACGLTLLPGHSSELRCSLHIVTRYDLSIYVVTFTMNKKVHHGFFNSFIYLENSLSAMQNAYPNLKLRTSRNLVGLYGTIAIGPYKEICYTQYDLKENECCSVKVVIDLINEFMGIGYIYIYSCGTNKQNCIKNITLISPELFYCPIEKKQRIYLIPFNTFILSEDYLVDK</sequence>
<reference evidence="1" key="1">
    <citation type="journal article" date="2019" name="MBio">
        <title>Virus Genomes from Deep Sea Sediments Expand the Ocean Megavirome and Support Independent Origins of Viral Gigantism.</title>
        <authorList>
            <person name="Backstrom D."/>
            <person name="Yutin N."/>
            <person name="Jorgensen S.L."/>
            <person name="Dharamshi J."/>
            <person name="Homa F."/>
            <person name="Zaremba-Niedwiedzka K."/>
            <person name="Spang A."/>
            <person name="Wolf Y.I."/>
            <person name="Koonin E.V."/>
            <person name="Ettema T.J."/>
        </authorList>
    </citation>
    <scope>NUCLEOTIDE SEQUENCE</scope>
</reference>